<dbReference type="EMBL" id="PYSW02000008">
    <property type="protein sequence ID" value="KAG2389067.1"/>
    <property type="molecule type" value="Genomic_DNA"/>
</dbReference>
<evidence type="ECO:0000313" key="2">
    <source>
        <dbReference type="EMBL" id="KAG2389067.1"/>
    </source>
</evidence>
<dbReference type="RefSeq" id="XP_044553059.1">
    <property type="nucleotide sequence ID" value="XM_044690457.1"/>
</dbReference>
<dbReference type="AlphaFoldDB" id="A0AA88KU98"/>
<feature type="region of interest" description="Disordered" evidence="1">
    <location>
        <begin position="1"/>
        <end position="31"/>
    </location>
</feature>
<protein>
    <submittedName>
        <fullName evidence="2">Uncharacterized protein</fullName>
    </submittedName>
</protein>
<organism evidence="2 3">
    <name type="scientific">Naegleria lovaniensis</name>
    <name type="common">Amoeba</name>
    <dbReference type="NCBI Taxonomy" id="51637"/>
    <lineage>
        <taxon>Eukaryota</taxon>
        <taxon>Discoba</taxon>
        <taxon>Heterolobosea</taxon>
        <taxon>Tetramitia</taxon>
        <taxon>Eutetramitia</taxon>
        <taxon>Vahlkampfiidae</taxon>
        <taxon>Naegleria</taxon>
    </lineage>
</organism>
<accession>A0AA88KU98</accession>
<reference evidence="2 3" key="1">
    <citation type="journal article" date="2018" name="BMC Genomics">
        <title>The genome of Naegleria lovaniensis, the basis for a comparative approach to unravel pathogenicity factors of the human pathogenic amoeba N. fowleri.</title>
        <authorList>
            <person name="Liechti N."/>
            <person name="Schurch N."/>
            <person name="Bruggmann R."/>
            <person name="Wittwer M."/>
        </authorList>
    </citation>
    <scope>NUCLEOTIDE SEQUENCE [LARGE SCALE GENOMIC DNA]</scope>
    <source>
        <strain evidence="2 3">ATCC 30569</strain>
    </source>
</reference>
<dbReference type="GeneID" id="68106920"/>
<sequence length="373" mass="42935">MSQSDRLESTQEHPITTTAHPHLQKQSLLQSSRSSSSLYTTNFVTAMEISSPDMPSPFLGRCSAAMMKDTNNQSEEKVFKESSSLNHRDSNYHSNCQEPLRIRRRVVLPKLIVPNLESVHECVLLECKEKELYMKLGKFRENRVEEILDMFERNTFYTNSISNQPTETKDLSNQYACKYFPTSHRNVNQIVLFKKDDEQHDQSLSQHQILENNLISNAPCTMMVSPATNKNEATLSQQPKYFQKYQSSPKQRSKMDFVPTTVTFSCNHHDGEIYSHQYQKLNKAPKRKYMDVEDCWLSDGTTSTSSNSQGCSTLTNSYNYNNKRLTLTNPTNDLISLDLKVKKTSSVFAHAKLRKQKAQSKQVYNPSFHDRIA</sequence>
<comment type="caution">
    <text evidence="2">The sequence shown here is derived from an EMBL/GenBank/DDBJ whole genome shotgun (WGS) entry which is preliminary data.</text>
</comment>
<gene>
    <name evidence="2" type="ORF">C9374_014467</name>
</gene>
<keyword evidence="3" id="KW-1185">Reference proteome</keyword>
<evidence type="ECO:0000313" key="3">
    <source>
        <dbReference type="Proteomes" id="UP000816034"/>
    </source>
</evidence>
<dbReference type="Proteomes" id="UP000816034">
    <property type="component" value="Unassembled WGS sequence"/>
</dbReference>
<name>A0AA88KU98_NAELO</name>
<evidence type="ECO:0000256" key="1">
    <source>
        <dbReference type="SAM" id="MobiDB-lite"/>
    </source>
</evidence>
<feature type="compositionally biased region" description="Basic and acidic residues" evidence="1">
    <location>
        <begin position="1"/>
        <end position="11"/>
    </location>
</feature>
<proteinExistence type="predicted"/>